<feature type="chain" id="PRO_5029615302" evidence="1">
    <location>
        <begin position="18"/>
        <end position="866"/>
    </location>
</feature>
<dbReference type="EMBL" id="JAAPAO010000034">
    <property type="protein sequence ID" value="KAF4676489.1"/>
    <property type="molecule type" value="Genomic_DNA"/>
</dbReference>
<proteinExistence type="predicted"/>
<evidence type="ECO:0000313" key="3">
    <source>
        <dbReference type="Proteomes" id="UP000591131"/>
    </source>
</evidence>
<keyword evidence="1" id="KW-0732">Signal</keyword>
<gene>
    <name evidence="2" type="ORF">FOL47_006127</name>
</gene>
<feature type="signal peptide" evidence="1">
    <location>
        <begin position="1"/>
        <end position="17"/>
    </location>
</feature>
<evidence type="ECO:0000313" key="2">
    <source>
        <dbReference type="EMBL" id="KAF4676489.1"/>
    </source>
</evidence>
<sequence length="866" mass="95246">MLTKTGIGLYLIALAVGQVLPDVGSYIPDPSLPLSPDDPLSQIRNMSFGSSREVLLAYTDDREFLATLQRITKSHTKGRPALEAYKGTSYLLLGKEPLWLGNLGKVANTRLVVTVNPEDQSKLTLKMMPKSCKDPNPMYQVKMIRDDVAGENAPLPDIGYYVHDPDYPLDTTRLMIEDISFDDGLSTARPREVSFTLVNVDGTKLRSGAYLREIQTEDRILQGYTVDDMHHSYTLESPYGEQIHLEGYGDVSLSRFLVTTSPDNLSKVTITLNKNKEGEMKFKMAKSKGKEERKKRPNIPTTVLGFDFTEDVPAGAAPAKKRRRKDMCHRLTSCIRDRIKEGEFKGKENLLVLCLGSFSKSSYRHTVVFREISDALMNTGLLVSSEIPTSHAIAILSSMTTISGSSADGLVKQVLSAILANPLPLTGSELALLYTSVHKASLKDIPLGHLEALTERSIRNGCLLGIEPASLTNLALSHAKVTGGLNNAMPSTVPITIANEISKRVVDLSASQVAACALAVRESGGEGDAFKNCLEALGRELEYKLQEMDFDGWCQMLQAFAPGPSAPSNYSQVANLACIHLRRAYEQADGEGQSPAAVSFKQAVGACYSLAKHWDFPRDQAINLMEKLSNSIRQFPVTNLGDAGSIAHLWSVMKVSDIPLFHHLLSSLSSTRSSDILPVQLRKLVLAVRLQEDLDDDIVGRFVTWCAGQLGKQLPMRSLPDTANMLTTASRLASIRTTDESYRELKQLYRKTIEMSMPGRVYTTHTASSKLINAVCLLGDAEILAELLARMDIPRSSNSRSHGNRSALLAFARSCSHLTRHMKLPQDTAVHLESLRRDTVKLMSDKEAARDPNCKCVSCRTKMSSV</sequence>
<evidence type="ECO:0000256" key="1">
    <source>
        <dbReference type="SAM" id="SignalP"/>
    </source>
</evidence>
<protein>
    <submittedName>
        <fullName evidence="2">Uncharacterized protein</fullName>
    </submittedName>
</protein>
<dbReference type="OrthoDB" id="427818at2759"/>
<dbReference type="AlphaFoldDB" id="A0A7J6MXX5"/>
<accession>A0A7J6MXX5</accession>
<dbReference type="Proteomes" id="UP000591131">
    <property type="component" value="Unassembled WGS sequence"/>
</dbReference>
<name>A0A7J6MXX5_PERCH</name>
<comment type="caution">
    <text evidence="2">The sequence shown here is derived from an EMBL/GenBank/DDBJ whole genome shotgun (WGS) entry which is preliminary data.</text>
</comment>
<keyword evidence="3" id="KW-1185">Reference proteome</keyword>
<organism evidence="2 3">
    <name type="scientific">Perkinsus chesapeaki</name>
    <name type="common">Clam parasite</name>
    <name type="synonym">Perkinsus andrewsi</name>
    <dbReference type="NCBI Taxonomy" id="330153"/>
    <lineage>
        <taxon>Eukaryota</taxon>
        <taxon>Sar</taxon>
        <taxon>Alveolata</taxon>
        <taxon>Perkinsozoa</taxon>
        <taxon>Perkinsea</taxon>
        <taxon>Perkinsida</taxon>
        <taxon>Perkinsidae</taxon>
        <taxon>Perkinsus</taxon>
    </lineage>
</organism>
<reference evidence="2 3" key="1">
    <citation type="submission" date="2020-04" db="EMBL/GenBank/DDBJ databases">
        <title>Perkinsus chesapeaki whole genome sequence.</title>
        <authorList>
            <person name="Bogema D.R."/>
        </authorList>
    </citation>
    <scope>NUCLEOTIDE SEQUENCE [LARGE SCALE GENOMIC DNA]</scope>
    <source>
        <strain evidence="2">ATCC PRA-425</strain>
    </source>
</reference>